<name>A0AAV1SRI0_9ROSI</name>
<keyword evidence="2" id="KW-1185">Reference proteome</keyword>
<reference evidence="1 2" key="1">
    <citation type="submission" date="2024-01" db="EMBL/GenBank/DDBJ databases">
        <authorList>
            <person name="Waweru B."/>
        </authorList>
    </citation>
    <scope>NUCLEOTIDE SEQUENCE [LARGE SCALE GENOMIC DNA]</scope>
</reference>
<proteinExistence type="predicted"/>
<organism evidence="1 2">
    <name type="scientific">Dovyalis caffra</name>
    <dbReference type="NCBI Taxonomy" id="77055"/>
    <lineage>
        <taxon>Eukaryota</taxon>
        <taxon>Viridiplantae</taxon>
        <taxon>Streptophyta</taxon>
        <taxon>Embryophyta</taxon>
        <taxon>Tracheophyta</taxon>
        <taxon>Spermatophyta</taxon>
        <taxon>Magnoliopsida</taxon>
        <taxon>eudicotyledons</taxon>
        <taxon>Gunneridae</taxon>
        <taxon>Pentapetalae</taxon>
        <taxon>rosids</taxon>
        <taxon>fabids</taxon>
        <taxon>Malpighiales</taxon>
        <taxon>Salicaceae</taxon>
        <taxon>Flacourtieae</taxon>
        <taxon>Dovyalis</taxon>
    </lineage>
</organism>
<gene>
    <name evidence="1" type="ORF">DCAF_LOCUS26592</name>
</gene>
<evidence type="ECO:0000313" key="2">
    <source>
        <dbReference type="Proteomes" id="UP001314170"/>
    </source>
</evidence>
<dbReference type="AlphaFoldDB" id="A0AAV1SRI0"/>
<evidence type="ECO:0000313" key="1">
    <source>
        <dbReference type="EMBL" id="CAK7356321.1"/>
    </source>
</evidence>
<dbReference type="Proteomes" id="UP001314170">
    <property type="component" value="Unassembled WGS sequence"/>
</dbReference>
<comment type="caution">
    <text evidence="1">The sequence shown here is derived from an EMBL/GenBank/DDBJ whole genome shotgun (WGS) entry which is preliminary data.</text>
</comment>
<dbReference type="EMBL" id="CAWUPB010001197">
    <property type="protein sequence ID" value="CAK7356321.1"/>
    <property type="molecule type" value="Genomic_DNA"/>
</dbReference>
<sequence length="101" mass="11470">MEEDELVKVYSFVQMAGFKSQVPFDHLKRLARAYHGLDARKDADATVSKLDEMITENDLEILDHNLVVLGPVLLKWVLQQKGVLVDPVALQVLEINARIEE</sequence>
<protein>
    <submittedName>
        <fullName evidence="1">Uncharacterized protein</fullName>
    </submittedName>
</protein>
<accession>A0AAV1SRI0</accession>